<proteinExistence type="predicted"/>
<reference evidence="1 2" key="1">
    <citation type="submission" date="2020-08" db="EMBL/GenBank/DDBJ databases">
        <title>Genomic Encyclopedia of Type Strains, Phase IV (KMG-IV): sequencing the most valuable type-strain genomes for metagenomic binning, comparative biology and taxonomic classification.</title>
        <authorList>
            <person name="Goeker M."/>
        </authorList>
    </citation>
    <scope>NUCLEOTIDE SEQUENCE [LARGE SCALE GENOMIC DNA]</scope>
    <source>
        <strain evidence="1 2">DSM 15895</strain>
    </source>
</reference>
<dbReference type="InterPro" id="IPR007554">
    <property type="entry name" value="Glycerophosphate_synth"/>
</dbReference>
<gene>
    <name evidence="1" type="ORF">HNQ44_000785</name>
</gene>
<dbReference type="InterPro" id="IPR051612">
    <property type="entry name" value="Teichoic_Acid_Biosynth"/>
</dbReference>
<evidence type="ECO:0000313" key="1">
    <source>
        <dbReference type="EMBL" id="MBB5179361.1"/>
    </source>
</evidence>
<dbReference type="AlphaFoldDB" id="A0A7W8CPT4"/>
<accession>A0A7W8CPT4</accession>
<dbReference type="OrthoDB" id="396512at2"/>
<dbReference type="SUPFAM" id="SSF53756">
    <property type="entry name" value="UDP-Glycosyltransferase/glycogen phosphorylase"/>
    <property type="match status" value="1"/>
</dbReference>
<dbReference type="GO" id="GO:0016020">
    <property type="term" value="C:membrane"/>
    <property type="evidence" value="ECO:0007669"/>
    <property type="project" value="InterPro"/>
</dbReference>
<dbReference type="Proteomes" id="UP000525923">
    <property type="component" value="Unassembled WGS sequence"/>
</dbReference>
<dbReference type="GO" id="GO:0047355">
    <property type="term" value="F:CDP-glycerol glycerophosphotransferase activity"/>
    <property type="evidence" value="ECO:0007669"/>
    <property type="project" value="InterPro"/>
</dbReference>
<dbReference type="Gene3D" id="3.40.50.12580">
    <property type="match status" value="1"/>
</dbReference>
<evidence type="ECO:0008006" key="3">
    <source>
        <dbReference type="Google" id="ProtNLM"/>
    </source>
</evidence>
<evidence type="ECO:0000313" key="2">
    <source>
        <dbReference type="Proteomes" id="UP000525923"/>
    </source>
</evidence>
<dbReference type="PANTHER" id="PTHR37316:SF3">
    <property type="entry name" value="TEICHOIC ACID GLYCEROL-PHOSPHATE TRANSFERASE"/>
    <property type="match status" value="1"/>
</dbReference>
<name>A0A7W8CPT4_9BACL</name>
<dbReference type="EMBL" id="JACHHE010000002">
    <property type="protein sequence ID" value="MBB5179361.1"/>
    <property type="molecule type" value="Genomic_DNA"/>
</dbReference>
<dbReference type="RefSeq" id="WP_135501716.1">
    <property type="nucleotide sequence ID" value="NZ_JACHHE010000002.1"/>
</dbReference>
<sequence>MEIKQIGKKIKKMLVKRVELTKHEFDGEELAFYFKLSNFFVLKKRIEAELLVGAEVHKLPAELAQSNQLVVSIPRDLLKLVDTTSTVKIKINSEASWITKHPDYQEGDFQESVLVGSKYLTAQVRKNITIINRFVDFFFMEKSLGAAVSSAHYDTLTLEFDQPVPVMDEEIEVYAFNNRQFRVLSGTVDSTRQTVVIQNFLEMSAGLWRLFISIDKKLYPLSASFGAQQSFETYHHTVAVLSLHSNFCLELEPHELELKSMSISENEDSSFRLSFTAEKVKPGVSYTLLVDEPKSGIAKYYDLEKRASSFTAFVPVDDLLENLFVKRFFIVEQSENPKVYRFRFDKELLGYSDTLYKVVFNSQFIKMKFYRRKDLSLGLSATSSKLKKLIRSIEDFQIGGRIASIEDFIESTAYLMIEDRFSQESVKVEISGEFTVDLSDLDLLGIKSKDKTVLDVFVVIENVEGQVIRKEKIRYVHAHYKKDHFYSHQKVYDAENNEHHFMITTTPYNNVKIETFAIKSHIQLPSDVDAKDDHVWLIGERTNTAQDNGIVLFHWLQKNTEIEAYYVIEADSPEYEPIKDNPNVLAFGSDRHFDIAFKAKVLLCTHDFENILPYKPARGFFGYEHTVKIFLQHGVLGRKNVEYHKKYYDMPFDLFIVSSEPEKQVIVMEEMGYDDAEVAVTGLARFDNLVQRNKPKDILLMPTWRDWIHTDEQFLKSEYFLAYAHLIQNPKLLGLLEEYNVNVNFYPHYRAQNYFENEVGGFHERIRFISLGSKTVQQLLIDHALLITDYSSVSFDFTLLRKPVVYYHFDVDRFFRKEILRPIEETFIGGIGTHEEELITIIEDRMKNDFANFDYDISGIIKYTDQHNCLRIFNEVQKLVDSSAELPMADLAMFQAKEKMLDHSSLK</sequence>
<dbReference type="InterPro" id="IPR043148">
    <property type="entry name" value="TagF_C"/>
</dbReference>
<dbReference type="PANTHER" id="PTHR37316">
    <property type="entry name" value="TEICHOIC ACID GLYCEROL-PHOSPHATE PRIMASE"/>
    <property type="match status" value="1"/>
</dbReference>
<keyword evidence="2" id="KW-1185">Reference proteome</keyword>
<comment type="caution">
    <text evidence="1">The sequence shown here is derived from an EMBL/GenBank/DDBJ whole genome shotgun (WGS) entry which is preliminary data.</text>
</comment>
<protein>
    <recommendedName>
        <fullName evidence="3">Teichoic acid biosynthesis protein</fullName>
    </recommendedName>
</protein>
<organism evidence="1 2">
    <name type="scientific">Planococcus koreensis</name>
    <dbReference type="NCBI Taxonomy" id="112331"/>
    <lineage>
        <taxon>Bacteria</taxon>
        <taxon>Bacillati</taxon>
        <taxon>Bacillota</taxon>
        <taxon>Bacilli</taxon>
        <taxon>Bacillales</taxon>
        <taxon>Caryophanaceae</taxon>
        <taxon>Planococcus</taxon>
    </lineage>
</organism>
<dbReference type="Pfam" id="PF04464">
    <property type="entry name" value="Glyphos_transf"/>
    <property type="match status" value="1"/>
</dbReference>